<dbReference type="GO" id="GO:0046872">
    <property type="term" value="F:metal ion binding"/>
    <property type="evidence" value="ECO:0007669"/>
    <property type="project" value="UniProtKB-KW"/>
</dbReference>
<keyword evidence="9" id="KW-0234">DNA repair</keyword>
<dbReference type="KEGG" id="mik:FOE78_03090"/>
<dbReference type="RefSeq" id="WP_143985016.1">
    <property type="nucleotide sequence ID" value="NZ_CP041692.1"/>
</dbReference>
<dbReference type="Gene3D" id="3.40.470.10">
    <property type="entry name" value="Uracil-DNA glycosylase-like domain"/>
    <property type="match status" value="1"/>
</dbReference>
<dbReference type="InterPro" id="IPR005273">
    <property type="entry name" value="Ura-DNA_glyco_family4"/>
</dbReference>
<keyword evidence="6" id="KW-0378">Hydrolase</keyword>
<evidence type="ECO:0000256" key="4">
    <source>
        <dbReference type="ARBA" id="ARBA00022723"/>
    </source>
</evidence>
<dbReference type="GO" id="GO:0051539">
    <property type="term" value="F:4 iron, 4 sulfur cluster binding"/>
    <property type="evidence" value="ECO:0007669"/>
    <property type="project" value="UniProtKB-KW"/>
</dbReference>
<evidence type="ECO:0000256" key="9">
    <source>
        <dbReference type="ARBA" id="ARBA00023204"/>
    </source>
</evidence>
<dbReference type="EMBL" id="CP041692">
    <property type="protein sequence ID" value="QDP95033.1"/>
    <property type="molecule type" value="Genomic_DNA"/>
</dbReference>
<dbReference type="InterPro" id="IPR005122">
    <property type="entry name" value="Uracil-DNA_glycosylase-like"/>
</dbReference>
<evidence type="ECO:0000256" key="7">
    <source>
        <dbReference type="ARBA" id="ARBA00023004"/>
    </source>
</evidence>
<evidence type="ECO:0000313" key="12">
    <source>
        <dbReference type="Proteomes" id="UP000319263"/>
    </source>
</evidence>
<name>A0A516PV51_9ACTN</name>
<dbReference type="OrthoDB" id="5290748at2"/>
<evidence type="ECO:0000256" key="6">
    <source>
        <dbReference type="ARBA" id="ARBA00022801"/>
    </source>
</evidence>
<protein>
    <recommendedName>
        <fullName evidence="2">Type-4 uracil-DNA glycosylase</fullName>
    </recommendedName>
</protein>
<dbReference type="PANTHER" id="PTHR33693:SF9">
    <property type="entry name" value="TYPE-4 URACIL-DNA GLYCOSYLASE"/>
    <property type="match status" value="1"/>
</dbReference>
<feature type="domain" description="Uracil-DNA glycosylase-like" evidence="10">
    <location>
        <begin position="42"/>
        <end position="203"/>
    </location>
</feature>
<keyword evidence="4" id="KW-0479">Metal-binding</keyword>
<proteinExistence type="inferred from homology"/>
<dbReference type="SMART" id="SM00987">
    <property type="entry name" value="UreE_C"/>
    <property type="match status" value="1"/>
</dbReference>
<dbReference type="PANTHER" id="PTHR33693">
    <property type="entry name" value="TYPE-5 URACIL-DNA GLYCOSYLASE"/>
    <property type="match status" value="1"/>
</dbReference>
<evidence type="ECO:0000256" key="5">
    <source>
        <dbReference type="ARBA" id="ARBA00022763"/>
    </source>
</evidence>
<accession>A0A516PV51</accession>
<dbReference type="GO" id="GO:0006281">
    <property type="term" value="P:DNA repair"/>
    <property type="evidence" value="ECO:0007669"/>
    <property type="project" value="UniProtKB-KW"/>
</dbReference>
<gene>
    <name evidence="11" type="ORF">FOE78_03090</name>
</gene>
<dbReference type="NCBIfam" id="TIGR03914">
    <property type="entry name" value="UDG_fam_dom"/>
    <property type="match status" value="1"/>
</dbReference>
<dbReference type="GO" id="GO:0097506">
    <property type="term" value="F:deaminated base DNA N-glycosylase activity"/>
    <property type="evidence" value="ECO:0007669"/>
    <property type="project" value="UniProtKB-ARBA"/>
</dbReference>
<evidence type="ECO:0000256" key="1">
    <source>
        <dbReference type="ARBA" id="ARBA00006521"/>
    </source>
</evidence>
<keyword evidence="7" id="KW-0408">Iron</keyword>
<keyword evidence="12" id="KW-1185">Reference proteome</keyword>
<sequence>MTTHYPGAEDFLPQRQNLASLRSAVQDCRGCDLYATAIQAVFGEGLRRSRLIMIGEQPGDVEDHTGRPFTGPAGRLLDKALVQAGIERSEVFLTNAVKHFRFRTRGATGKRRIHQTPSQSQVNACRPWLEAELDVVKPEGAVVLGSVAGKSIFGPDFTVGSHRGTVGELPGRPIWSVSTIHPSAALRAENRAVLYEGLVADLELAARTLAS</sequence>
<keyword evidence="3" id="KW-0004">4Fe-4S</keyword>
<comment type="similarity">
    <text evidence="1">Belongs to the uracil-DNA glycosylase (UDG) superfamily. Type 4 (UDGa) family.</text>
</comment>
<keyword evidence="5" id="KW-0227">DNA damage</keyword>
<dbReference type="InterPro" id="IPR051536">
    <property type="entry name" value="UDG_Type-4/5"/>
</dbReference>
<reference evidence="11 12" key="1">
    <citation type="submission" date="2019-07" db="EMBL/GenBank/DDBJ databases">
        <title>Microlunatus dokdonensis sp. nov. isolated from the rhizospheric soil of the wild plant Elymus tsukushiensis.</title>
        <authorList>
            <person name="Ghim S.-Y."/>
            <person name="Hwang Y.-J."/>
            <person name="Son J.-S."/>
            <person name="Shin J.-H."/>
        </authorList>
    </citation>
    <scope>NUCLEOTIDE SEQUENCE [LARGE SCALE GENOMIC DNA]</scope>
    <source>
        <strain evidence="11 12">KUDC0627</strain>
    </source>
</reference>
<dbReference type="AlphaFoldDB" id="A0A516PV51"/>
<evidence type="ECO:0000313" key="11">
    <source>
        <dbReference type="EMBL" id="QDP95033.1"/>
    </source>
</evidence>
<evidence type="ECO:0000256" key="2">
    <source>
        <dbReference type="ARBA" id="ARBA00019403"/>
    </source>
</evidence>
<evidence type="ECO:0000256" key="3">
    <source>
        <dbReference type="ARBA" id="ARBA00022485"/>
    </source>
</evidence>
<organism evidence="11 12">
    <name type="scientific">Microlunatus elymi</name>
    <dbReference type="NCBI Taxonomy" id="2596828"/>
    <lineage>
        <taxon>Bacteria</taxon>
        <taxon>Bacillati</taxon>
        <taxon>Actinomycetota</taxon>
        <taxon>Actinomycetes</taxon>
        <taxon>Propionibacteriales</taxon>
        <taxon>Propionibacteriaceae</taxon>
        <taxon>Microlunatus</taxon>
    </lineage>
</organism>
<dbReference type="Proteomes" id="UP000319263">
    <property type="component" value="Chromosome"/>
</dbReference>
<dbReference type="Pfam" id="PF03167">
    <property type="entry name" value="UDG"/>
    <property type="match status" value="1"/>
</dbReference>
<dbReference type="SMART" id="SM00986">
    <property type="entry name" value="UDG"/>
    <property type="match status" value="1"/>
</dbReference>
<evidence type="ECO:0000256" key="8">
    <source>
        <dbReference type="ARBA" id="ARBA00023014"/>
    </source>
</evidence>
<keyword evidence="8" id="KW-0411">Iron-sulfur</keyword>
<evidence type="ECO:0000259" key="10">
    <source>
        <dbReference type="SMART" id="SM00986"/>
    </source>
</evidence>
<dbReference type="SUPFAM" id="SSF52141">
    <property type="entry name" value="Uracil-DNA glycosylase-like"/>
    <property type="match status" value="1"/>
</dbReference>
<dbReference type="CDD" id="cd10030">
    <property type="entry name" value="UDG-F4_TTUDGA_SPO1dp_like"/>
    <property type="match status" value="1"/>
</dbReference>
<dbReference type="InterPro" id="IPR036895">
    <property type="entry name" value="Uracil-DNA_glycosylase-like_sf"/>
</dbReference>